<feature type="domain" description="ABC transporter" evidence="1">
    <location>
        <begin position="24"/>
        <end position="65"/>
    </location>
</feature>
<dbReference type="InterPro" id="IPR027417">
    <property type="entry name" value="P-loop_NTPase"/>
</dbReference>
<dbReference type="Pfam" id="PF00005">
    <property type="entry name" value="ABC_tran"/>
    <property type="match status" value="1"/>
</dbReference>
<dbReference type="EMBL" id="JAUOZU010000001">
    <property type="protein sequence ID" value="MDO6962694.1"/>
    <property type="molecule type" value="Genomic_DNA"/>
</dbReference>
<dbReference type="PANTHER" id="PTHR46743">
    <property type="entry name" value="TEICHOIC ACIDS EXPORT ATP-BINDING PROTEIN TAGH"/>
    <property type="match status" value="1"/>
</dbReference>
<gene>
    <name evidence="2" type="ORF">Q4481_01925</name>
</gene>
<keyword evidence="2" id="KW-0547">Nucleotide-binding</keyword>
<reference evidence="2" key="1">
    <citation type="journal article" date="2015" name="Int. J. Syst. Evol. Microbiol.">
        <title>Rhizobium alvei sp. nov., isolated from a freshwater river.</title>
        <authorList>
            <person name="Sheu S.Y."/>
            <person name="Huang H.W."/>
            <person name="Young C.C."/>
            <person name="Chen W.M."/>
        </authorList>
    </citation>
    <scope>NUCLEOTIDE SEQUENCE</scope>
    <source>
        <strain evidence="2">TNR-22</strain>
    </source>
</reference>
<dbReference type="PANTHER" id="PTHR46743:SF2">
    <property type="entry name" value="TEICHOIC ACIDS EXPORT ATP-BINDING PROTEIN TAGH"/>
    <property type="match status" value="1"/>
</dbReference>
<name>A0ABT8YHF4_9HYPH</name>
<keyword evidence="3" id="KW-1185">Reference proteome</keyword>
<accession>A0ABT8YHF4</accession>
<dbReference type="RefSeq" id="WP_304374577.1">
    <property type="nucleotide sequence ID" value="NZ_JAUOZU010000001.1"/>
</dbReference>
<reference evidence="2" key="2">
    <citation type="submission" date="2023-07" db="EMBL/GenBank/DDBJ databases">
        <authorList>
            <person name="Shen H."/>
        </authorList>
    </citation>
    <scope>NUCLEOTIDE SEQUENCE</scope>
    <source>
        <strain evidence="2">TNR-22</strain>
    </source>
</reference>
<proteinExistence type="predicted"/>
<evidence type="ECO:0000259" key="1">
    <source>
        <dbReference type="Pfam" id="PF00005"/>
    </source>
</evidence>
<dbReference type="Gene3D" id="3.40.50.300">
    <property type="entry name" value="P-loop containing nucleotide triphosphate hydrolases"/>
    <property type="match status" value="1"/>
</dbReference>
<comment type="caution">
    <text evidence="2">The sequence shown here is derived from an EMBL/GenBank/DDBJ whole genome shotgun (WGS) entry which is preliminary data.</text>
</comment>
<evidence type="ECO:0000313" key="3">
    <source>
        <dbReference type="Proteomes" id="UP001174932"/>
    </source>
</evidence>
<protein>
    <submittedName>
        <fullName evidence="2">ATP-binding cassette domain-containing protein</fullName>
    </submittedName>
</protein>
<keyword evidence="2" id="KW-0067">ATP-binding</keyword>
<evidence type="ECO:0000313" key="2">
    <source>
        <dbReference type="EMBL" id="MDO6962694.1"/>
    </source>
</evidence>
<dbReference type="Proteomes" id="UP001174932">
    <property type="component" value="Unassembled WGS sequence"/>
</dbReference>
<dbReference type="GO" id="GO:0005524">
    <property type="term" value="F:ATP binding"/>
    <property type="evidence" value="ECO:0007669"/>
    <property type="project" value="UniProtKB-KW"/>
</dbReference>
<organism evidence="2 3">
    <name type="scientific">Rhizobium alvei</name>
    <dbReference type="NCBI Taxonomy" id="1132659"/>
    <lineage>
        <taxon>Bacteria</taxon>
        <taxon>Pseudomonadati</taxon>
        <taxon>Pseudomonadota</taxon>
        <taxon>Alphaproteobacteria</taxon>
        <taxon>Hyphomicrobiales</taxon>
        <taxon>Rhizobiaceae</taxon>
        <taxon>Rhizobium/Agrobacterium group</taxon>
        <taxon>Rhizobium</taxon>
    </lineage>
</organism>
<dbReference type="SUPFAM" id="SSF52540">
    <property type="entry name" value="P-loop containing nucleoside triphosphate hydrolases"/>
    <property type="match status" value="1"/>
</dbReference>
<sequence>MIDIENVGKAFRKKSGEITWVFRHLDARFQYNTNIGILGASGSGKTTLINLITGNETPSEGRIVKRASFSWPYSFRGNVSAKLSGIQNTRFLAEVYGRDFGQVHEFICDFGELGRVIELPMRRWTQEQRNRYSVSALLGMGFDCIVIDDDIAIGDGAFRRRVVQFFADNRDEMCMIIATADPSFLPRFCDVGVVLDHRGLTVAPSIDAAIEQYNLGKRAIA</sequence>
<dbReference type="InterPro" id="IPR050683">
    <property type="entry name" value="Bact_Polysacc_Export_ATP-bd"/>
</dbReference>
<dbReference type="InterPro" id="IPR003439">
    <property type="entry name" value="ABC_transporter-like_ATP-bd"/>
</dbReference>